<dbReference type="InterPro" id="IPR016035">
    <property type="entry name" value="Acyl_Trfase/lysoPLipase"/>
</dbReference>
<gene>
    <name evidence="3" type="ORF">SHKM778_25820</name>
</gene>
<name>A0AAT9HFJ9_9ACTN</name>
<dbReference type="SUPFAM" id="SSF52151">
    <property type="entry name" value="FabD/lysophospholipase-like"/>
    <property type="match status" value="1"/>
</dbReference>
<evidence type="ECO:0000313" key="3">
    <source>
        <dbReference type="EMBL" id="BFO16194.1"/>
    </source>
</evidence>
<dbReference type="InterPro" id="IPR014043">
    <property type="entry name" value="Acyl_transferase_dom"/>
</dbReference>
<dbReference type="Gene3D" id="3.30.70.250">
    <property type="entry name" value="Malonyl-CoA ACP transacylase, ACP-binding"/>
    <property type="match status" value="1"/>
</dbReference>
<dbReference type="InterPro" id="IPR052568">
    <property type="entry name" value="PKS-FAS_Synthase"/>
</dbReference>
<dbReference type="EMBL" id="AP035768">
    <property type="protein sequence ID" value="BFO16194.1"/>
    <property type="molecule type" value="Genomic_DNA"/>
</dbReference>
<evidence type="ECO:0000256" key="1">
    <source>
        <dbReference type="SAM" id="MobiDB-lite"/>
    </source>
</evidence>
<dbReference type="GO" id="GO:0016740">
    <property type="term" value="F:transferase activity"/>
    <property type="evidence" value="ECO:0007669"/>
    <property type="project" value="InterPro"/>
</dbReference>
<proteinExistence type="predicted"/>
<dbReference type="SMART" id="SM00827">
    <property type="entry name" value="PKS_AT"/>
    <property type="match status" value="1"/>
</dbReference>
<dbReference type="Gene3D" id="3.40.366.10">
    <property type="entry name" value="Malonyl-Coenzyme A Acyl Carrier Protein, domain 2"/>
    <property type="match status" value="1"/>
</dbReference>
<accession>A0AAT9HFJ9</accession>
<reference evidence="3" key="2">
    <citation type="submission" date="2024-07" db="EMBL/GenBank/DDBJ databases">
        <title>Streptomyces haneummycinica sp. nov., a new antibiotic-producing actinobacterium isolated from marine sediment.</title>
        <authorList>
            <person name="Uemura M."/>
            <person name="Hamada M."/>
            <person name="Hirano S."/>
            <person name="Kobayashi K."/>
            <person name="Ohshiro T."/>
            <person name="Kobayashi T."/>
            <person name="Terahara T."/>
        </authorList>
    </citation>
    <scope>NUCLEOTIDE SEQUENCE</scope>
    <source>
        <strain evidence="3">KM77-8</strain>
    </source>
</reference>
<feature type="domain" description="Malonyl-CoA:ACP transacylase (MAT)" evidence="2">
    <location>
        <begin position="4"/>
        <end position="309"/>
    </location>
</feature>
<evidence type="ECO:0000259" key="2">
    <source>
        <dbReference type="SMART" id="SM00827"/>
    </source>
</evidence>
<feature type="region of interest" description="Disordered" evidence="1">
    <location>
        <begin position="394"/>
        <end position="447"/>
    </location>
</feature>
<dbReference type="InterPro" id="IPR001227">
    <property type="entry name" value="Ac_transferase_dom_sf"/>
</dbReference>
<dbReference type="AlphaFoldDB" id="A0AAT9HFJ9"/>
<reference evidence="3" key="1">
    <citation type="submission" date="2024-06" db="EMBL/GenBank/DDBJ databases">
        <authorList>
            <consortium name="consrtm"/>
            <person name="Uemura M."/>
            <person name="Terahara T."/>
        </authorList>
    </citation>
    <scope>NUCLEOTIDE SEQUENCE</scope>
    <source>
        <strain evidence="3">KM77-8</strain>
    </source>
</reference>
<sequence>MGALFAGQGSQYVAPGLSAVLALPPLRSSFDRANRHYPEDTPLSRVAFPPPLVDEAGRAAQETALRATAYAQPAIGALSAGHFRYLTELGFAAEGFLGHSFGELTALYAAGVYDEDTLHRLARARGSAMSPASGQADDTGTMAAVFAPEERVAELLARREGLLVCNRNAPDQIVVGGATAEIELLLADAESAGVRARRLPVSAAFHTPFVAHAVDDFRTAVEAAGMAGPSGRVYANTSGADYGADVAGNRRVLAEQLLHPVEFAARVEEMYADGFRVFVEFGPGTVLAGLVGRILRGRPHTAVSLDGGPGRDADLTLKQAVARLAVLGLPLATSDRYAAEAEQEVPAKGMTVMLNGINYVSPERRAAYQDVLANGYQVALPAAPAPVVVAPRRHRRHRGRLPKPPSPGCRPLFRNRTIPAPPRRTHPCRATDSPSSSRTICPSTTSI</sequence>
<feature type="compositionally biased region" description="Polar residues" evidence="1">
    <location>
        <begin position="432"/>
        <end position="447"/>
    </location>
</feature>
<dbReference type="SUPFAM" id="SSF55048">
    <property type="entry name" value="Probable ACP-binding domain of malonyl-CoA ACP transacylase"/>
    <property type="match status" value="1"/>
</dbReference>
<dbReference type="PANTHER" id="PTHR43074">
    <property type="entry name" value="OMEGA-3 POLYUNSATURATED FATTY ACID SYNTHASE PFAB-RELATED"/>
    <property type="match status" value="1"/>
</dbReference>
<protein>
    <recommendedName>
        <fullName evidence="2">Malonyl-CoA:ACP transacylase (MAT) domain-containing protein</fullName>
    </recommendedName>
</protein>
<dbReference type="InterPro" id="IPR016036">
    <property type="entry name" value="Malonyl_transacylase_ACP-bd"/>
</dbReference>
<organism evidence="3">
    <name type="scientific">Streptomyces haneummycinicus</name>
    <dbReference type="NCBI Taxonomy" id="3074435"/>
    <lineage>
        <taxon>Bacteria</taxon>
        <taxon>Bacillati</taxon>
        <taxon>Actinomycetota</taxon>
        <taxon>Actinomycetes</taxon>
        <taxon>Kitasatosporales</taxon>
        <taxon>Streptomycetaceae</taxon>
        <taxon>Streptomyces</taxon>
    </lineage>
</organism>
<dbReference type="Pfam" id="PF00698">
    <property type="entry name" value="Acyl_transf_1"/>
    <property type="match status" value="1"/>
</dbReference>
<dbReference type="PANTHER" id="PTHR43074:SF1">
    <property type="entry name" value="BETA-KETOACYL SYNTHASE FAMILY PROTEIN-RELATED"/>
    <property type="match status" value="1"/>
</dbReference>